<evidence type="ECO:0000256" key="1">
    <source>
        <dbReference type="SAM" id="MobiDB-lite"/>
    </source>
</evidence>
<name>A0A699L486_TANCI</name>
<feature type="region of interest" description="Disordered" evidence="1">
    <location>
        <begin position="26"/>
        <end position="148"/>
    </location>
</feature>
<feature type="compositionally biased region" description="Basic residues" evidence="1">
    <location>
        <begin position="123"/>
        <end position="133"/>
    </location>
</feature>
<dbReference type="AlphaFoldDB" id="A0A699L486"/>
<organism evidence="2">
    <name type="scientific">Tanacetum cinerariifolium</name>
    <name type="common">Dalmatian daisy</name>
    <name type="synonym">Chrysanthemum cinerariifolium</name>
    <dbReference type="NCBI Taxonomy" id="118510"/>
    <lineage>
        <taxon>Eukaryota</taxon>
        <taxon>Viridiplantae</taxon>
        <taxon>Streptophyta</taxon>
        <taxon>Embryophyta</taxon>
        <taxon>Tracheophyta</taxon>
        <taxon>Spermatophyta</taxon>
        <taxon>Magnoliopsida</taxon>
        <taxon>eudicotyledons</taxon>
        <taxon>Gunneridae</taxon>
        <taxon>Pentapetalae</taxon>
        <taxon>asterids</taxon>
        <taxon>campanulids</taxon>
        <taxon>Asterales</taxon>
        <taxon>Asteraceae</taxon>
        <taxon>Asteroideae</taxon>
        <taxon>Anthemideae</taxon>
        <taxon>Anthemidinae</taxon>
        <taxon>Tanacetum</taxon>
    </lineage>
</organism>
<reference evidence="2" key="1">
    <citation type="journal article" date="2019" name="Sci. Rep.">
        <title>Draft genome of Tanacetum cinerariifolium, the natural source of mosquito coil.</title>
        <authorList>
            <person name="Yamashiro T."/>
            <person name="Shiraishi A."/>
            <person name="Satake H."/>
            <person name="Nakayama K."/>
        </authorList>
    </citation>
    <scope>NUCLEOTIDE SEQUENCE</scope>
</reference>
<dbReference type="EMBL" id="BKCJ010584795">
    <property type="protein sequence ID" value="GFB24840.1"/>
    <property type="molecule type" value="Genomic_DNA"/>
</dbReference>
<gene>
    <name evidence="2" type="ORF">Tci_696811</name>
</gene>
<proteinExistence type="predicted"/>
<protein>
    <submittedName>
        <fullName evidence="2">Uncharacterized protein</fullName>
    </submittedName>
</protein>
<accession>A0A699L486</accession>
<evidence type="ECO:0000313" key="2">
    <source>
        <dbReference type="EMBL" id="GFB24840.1"/>
    </source>
</evidence>
<comment type="caution">
    <text evidence="2">The sequence shown here is derived from an EMBL/GenBank/DDBJ whole genome shotgun (WGS) entry which is preliminary data.</text>
</comment>
<sequence length="148" mass="17354">MTYNTCSRPLGLDYIRHKWAQSQQNNHKAQWIKTNPRSAGYGPGATRRTGGLQGMLPQDGEIPLNKPKSVKESSRKGQNQIKTGQKREAWRSWEMPEAVTVERGRKTKENKKRMNEKANTSKKLFKFKVKKKREWPNLQYPERSKRRD</sequence>
<feature type="compositionally biased region" description="Polar residues" evidence="1">
    <location>
        <begin position="26"/>
        <end position="37"/>
    </location>
</feature>